<dbReference type="Pfam" id="PF17188">
    <property type="entry name" value="MucB_RseB_C"/>
    <property type="match status" value="1"/>
</dbReference>
<evidence type="ECO:0000256" key="3">
    <source>
        <dbReference type="ARBA" id="ARBA00022729"/>
    </source>
</evidence>
<dbReference type="PIRSF" id="PIRSF005427">
    <property type="entry name" value="RseB"/>
    <property type="match status" value="1"/>
</dbReference>
<evidence type="ECO:0000256" key="5">
    <source>
        <dbReference type="SAM" id="SignalP"/>
    </source>
</evidence>
<keyword evidence="4" id="KW-0574">Periplasm</keyword>
<dbReference type="PANTHER" id="PTHR38782">
    <property type="match status" value="1"/>
</dbReference>
<protein>
    <submittedName>
        <fullName evidence="8">Sigma E regulatory protein, MucB/RseB</fullName>
    </submittedName>
</protein>
<evidence type="ECO:0000313" key="9">
    <source>
        <dbReference type="Proteomes" id="UP000198654"/>
    </source>
</evidence>
<feature type="signal peptide" evidence="5">
    <location>
        <begin position="1"/>
        <end position="25"/>
    </location>
</feature>
<keyword evidence="9" id="KW-1185">Reference proteome</keyword>
<evidence type="ECO:0000259" key="6">
    <source>
        <dbReference type="Pfam" id="PF03888"/>
    </source>
</evidence>
<comment type="similarity">
    <text evidence="2">Belongs to the RseB family.</text>
</comment>
<dbReference type="GO" id="GO:0045152">
    <property type="term" value="F:antisigma factor binding"/>
    <property type="evidence" value="ECO:0007669"/>
    <property type="project" value="TreeGrafter"/>
</dbReference>
<evidence type="ECO:0000256" key="2">
    <source>
        <dbReference type="ARBA" id="ARBA00008150"/>
    </source>
</evidence>
<evidence type="ECO:0000256" key="4">
    <source>
        <dbReference type="ARBA" id="ARBA00022764"/>
    </source>
</evidence>
<reference evidence="8 9" key="1">
    <citation type="submission" date="2016-10" db="EMBL/GenBank/DDBJ databases">
        <authorList>
            <person name="de Groot N.N."/>
        </authorList>
    </citation>
    <scope>NUCLEOTIDE SEQUENCE [LARGE SCALE GENOMIC DNA]</scope>
    <source>
        <strain evidence="8 9">DSM 14789</strain>
    </source>
</reference>
<dbReference type="PANTHER" id="PTHR38782:SF1">
    <property type="entry name" value="SIGMA-E FACTOR REGULATORY PROTEIN RSEB"/>
    <property type="match status" value="1"/>
</dbReference>
<dbReference type="InterPro" id="IPR033434">
    <property type="entry name" value="MucB/RseB_N"/>
</dbReference>
<gene>
    <name evidence="8" type="ORF">SAMN05661010_02366</name>
</gene>
<accession>A0A1G9MAV5</accession>
<evidence type="ECO:0000256" key="1">
    <source>
        <dbReference type="ARBA" id="ARBA00004418"/>
    </source>
</evidence>
<dbReference type="Gene3D" id="2.50.20.10">
    <property type="entry name" value="Lipoprotein localisation LolA/LolB/LppX"/>
    <property type="match status" value="1"/>
</dbReference>
<dbReference type="OrthoDB" id="7067274at2"/>
<feature type="chain" id="PRO_5011632648" evidence="5">
    <location>
        <begin position="26"/>
        <end position="335"/>
    </location>
</feature>
<dbReference type="EMBL" id="FNGI01000006">
    <property type="protein sequence ID" value="SDL70785.1"/>
    <property type="molecule type" value="Genomic_DNA"/>
</dbReference>
<evidence type="ECO:0000259" key="7">
    <source>
        <dbReference type="Pfam" id="PF17188"/>
    </source>
</evidence>
<dbReference type="InterPro" id="IPR005588">
    <property type="entry name" value="MucB_RseB"/>
</dbReference>
<keyword evidence="3 5" id="KW-0732">Signal</keyword>
<organism evidence="8 9">
    <name type="scientific">Modicisalibacter muralis</name>
    <dbReference type="NCBI Taxonomy" id="119000"/>
    <lineage>
        <taxon>Bacteria</taxon>
        <taxon>Pseudomonadati</taxon>
        <taxon>Pseudomonadota</taxon>
        <taxon>Gammaproteobacteria</taxon>
        <taxon>Oceanospirillales</taxon>
        <taxon>Halomonadaceae</taxon>
        <taxon>Modicisalibacter</taxon>
    </lineage>
</organism>
<feature type="domain" description="MucB/RseB C-terminal" evidence="7">
    <location>
        <begin position="224"/>
        <end position="321"/>
    </location>
</feature>
<dbReference type="Proteomes" id="UP000198654">
    <property type="component" value="Unassembled WGS sequence"/>
</dbReference>
<dbReference type="CDD" id="cd16327">
    <property type="entry name" value="RseB"/>
    <property type="match status" value="1"/>
</dbReference>
<proteinExistence type="inferred from homology"/>
<dbReference type="RefSeq" id="WP_089728798.1">
    <property type="nucleotide sequence ID" value="NZ_FNGI01000006.1"/>
</dbReference>
<dbReference type="STRING" id="119000.SAMN05661010_02366"/>
<dbReference type="InterPro" id="IPR033436">
    <property type="entry name" value="MucB/RseB_C"/>
</dbReference>
<dbReference type="Gene3D" id="3.30.200.100">
    <property type="entry name" value="MucB/RseB, C-terminal domain"/>
    <property type="match status" value="1"/>
</dbReference>
<name>A0A1G9MAV5_9GAMM</name>
<dbReference type="GO" id="GO:0032885">
    <property type="term" value="P:regulation of polysaccharide biosynthetic process"/>
    <property type="evidence" value="ECO:0007669"/>
    <property type="project" value="TreeGrafter"/>
</dbReference>
<dbReference type="Pfam" id="PF03888">
    <property type="entry name" value="MucB_RseB"/>
    <property type="match status" value="1"/>
</dbReference>
<comment type="subcellular location">
    <subcellularLocation>
        <location evidence="1">Periplasm</location>
    </subcellularLocation>
</comment>
<dbReference type="GO" id="GO:0030288">
    <property type="term" value="C:outer membrane-bounded periplasmic space"/>
    <property type="evidence" value="ECO:0007669"/>
    <property type="project" value="TreeGrafter"/>
</dbReference>
<feature type="domain" description="MucB/RseB N-terminal" evidence="6">
    <location>
        <begin position="47"/>
        <end position="204"/>
    </location>
</feature>
<sequence>MIRPSFAAFTAAATCMLLASPPGFAASSETSGFDCQQLAEREKPDTPAEWLERSLWAGHCYIFQARAVRITSEGVRTLALSHDIENGIEREVASYLDGPAVVYERHGRIAQDVATGEADADTIGQNRASPSSIMSRLDQHYRLSIEGQERIAGRPSVRIDVEPLDNMRYGHRLWLDRETALPLKQVLVDIDGHILETFQMTELAQPRLYDDSVAFGPLQDIPPDPWQPEWLPAGYEPLPLPVSRSVTNTPLSHRLYSDGLSSFSVFIEPLVSDDRVLLPGIHRLGVSHAAVRHLRLGERVMQVVVMGEMPPQVLGRIAARLEYRPVSRRVSGVTQ</sequence>
<dbReference type="InterPro" id="IPR038484">
    <property type="entry name" value="MucB/RseB_C_sf"/>
</dbReference>
<dbReference type="AlphaFoldDB" id="A0A1G9MAV5"/>
<evidence type="ECO:0000313" key="8">
    <source>
        <dbReference type="EMBL" id="SDL70785.1"/>
    </source>
</evidence>